<feature type="non-terminal residue" evidence="1">
    <location>
        <position position="1"/>
    </location>
</feature>
<dbReference type="Pfam" id="PF18759">
    <property type="entry name" value="Plavaka"/>
    <property type="match status" value="1"/>
</dbReference>
<dbReference type="OrthoDB" id="2418900at2759"/>
<dbReference type="InterPro" id="IPR041078">
    <property type="entry name" value="Plavaka"/>
</dbReference>
<evidence type="ECO:0000313" key="1">
    <source>
        <dbReference type="EMBL" id="KIY52526.1"/>
    </source>
</evidence>
<organism evidence="1 2">
    <name type="scientific">Fistulina hepatica ATCC 64428</name>
    <dbReference type="NCBI Taxonomy" id="1128425"/>
    <lineage>
        <taxon>Eukaryota</taxon>
        <taxon>Fungi</taxon>
        <taxon>Dikarya</taxon>
        <taxon>Basidiomycota</taxon>
        <taxon>Agaricomycotina</taxon>
        <taxon>Agaricomycetes</taxon>
        <taxon>Agaricomycetidae</taxon>
        <taxon>Agaricales</taxon>
        <taxon>Fistulinaceae</taxon>
        <taxon>Fistulina</taxon>
    </lineage>
</organism>
<evidence type="ECO:0000313" key="2">
    <source>
        <dbReference type="Proteomes" id="UP000054144"/>
    </source>
</evidence>
<dbReference type="Proteomes" id="UP000054144">
    <property type="component" value="Unassembled WGS sequence"/>
</dbReference>
<accession>A0A0D7AMI6</accession>
<name>A0A0D7AMI6_9AGAR</name>
<dbReference type="EMBL" id="KN881642">
    <property type="protein sequence ID" value="KIY52526.1"/>
    <property type="molecule type" value="Genomic_DNA"/>
</dbReference>
<proteinExistence type="predicted"/>
<gene>
    <name evidence="1" type="ORF">FISHEDRAFT_10660</name>
</gene>
<reference evidence="1 2" key="1">
    <citation type="journal article" date="2015" name="Fungal Genet. Biol.">
        <title>Evolution of novel wood decay mechanisms in Agaricales revealed by the genome sequences of Fistulina hepatica and Cylindrobasidium torrendii.</title>
        <authorList>
            <person name="Floudas D."/>
            <person name="Held B.W."/>
            <person name="Riley R."/>
            <person name="Nagy L.G."/>
            <person name="Koehler G."/>
            <person name="Ransdell A.S."/>
            <person name="Younus H."/>
            <person name="Chow J."/>
            <person name="Chiniquy J."/>
            <person name="Lipzen A."/>
            <person name="Tritt A."/>
            <person name="Sun H."/>
            <person name="Haridas S."/>
            <person name="LaButti K."/>
            <person name="Ohm R.A."/>
            <person name="Kues U."/>
            <person name="Blanchette R.A."/>
            <person name="Grigoriev I.V."/>
            <person name="Minto R.E."/>
            <person name="Hibbett D.S."/>
        </authorList>
    </citation>
    <scope>NUCLEOTIDE SEQUENCE [LARGE SCALE GENOMIC DNA]</scope>
    <source>
        <strain evidence="1 2">ATCC 64428</strain>
    </source>
</reference>
<keyword evidence="2" id="KW-1185">Reference proteome</keyword>
<dbReference type="AlphaFoldDB" id="A0A0D7AMI6"/>
<sequence>RLGLSYHNTRRLHQKIESIPSRAGIWKTILLSFPDNPEEKFTVRHRDPVEAVRSLWQDPTFAEHIVYLPEHVFTDETKQTRRFNEMWTGRWWGDLQDDLPDGATIAAVILASDKTLLTQFTGGKSAYPLYLTLGNIPKWIRHCPSMQPCILIGYLPVEKVSRRVLTEQVWRARTQRVFHEAMRHILKPLTEAGKKGIPMAGADGMVRHVYPIVAAHASDYQERCLVSCTKNTTCPNCQCPTHKLSSSDPRDMVPRTCEWTLQVIAEAK</sequence>
<feature type="non-terminal residue" evidence="1">
    <location>
        <position position="268"/>
    </location>
</feature>
<protein>
    <submittedName>
        <fullName evidence="1">Uncharacterized protein</fullName>
    </submittedName>
</protein>